<dbReference type="Pfam" id="PF19484">
    <property type="entry name" value="DUF6020"/>
    <property type="match status" value="1"/>
</dbReference>
<gene>
    <name evidence="2" type="ORF">EDD76_104127</name>
</gene>
<feature type="transmembrane region" description="Helical" evidence="1">
    <location>
        <begin position="492"/>
        <end position="508"/>
    </location>
</feature>
<feature type="transmembrane region" description="Helical" evidence="1">
    <location>
        <begin position="439"/>
        <end position="461"/>
    </location>
</feature>
<dbReference type="EMBL" id="SLUO01000004">
    <property type="protein sequence ID" value="TCL59390.1"/>
    <property type="molecule type" value="Genomic_DNA"/>
</dbReference>
<keyword evidence="1" id="KW-0812">Transmembrane</keyword>
<feature type="transmembrane region" description="Helical" evidence="1">
    <location>
        <begin position="70"/>
        <end position="89"/>
    </location>
</feature>
<keyword evidence="3" id="KW-1185">Reference proteome</keyword>
<evidence type="ECO:0008006" key="4">
    <source>
        <dbReference type="Google" id="ProtNLM"/>
    </source>
</evidence>
<feature type="transmembrane region" description="Helical" evidence="1">
    <location>
        <begin position="5"/>
        <end position="23"/>
    </location>
</feature>
<feature type="transmembrane region" description="Helical" evidence="1">
    <location>
        <begin position="29"/>
        <end position="50"/>
    </location>
</feature>
<accession>A0A4R1R203</accession>
<feature type="transmembrane region" description="Helical" evidence="1">
    <location>
        <begin position="225"/>
        <end position="253"/>
    </location>
</feature>
<dbReference type="AlphaFoldDB" id="A0A4R1R203"/>
<keyword evidence="1" id="KW-1133">Transmembrane helix</keyword>
<comment type="caution">
    <text evidence="2">The sequence shown here is derived from an EMBL/GenBank/DDBJ whole genome shotgun (WGS) entry which is preliminary data.</text>
</comment>
<keyword evidence="1" id="KW-0472">Membrane</keyword>
<feature type="transmembrane region" description="Helical" evidence="1">
    <location>
        <begin position="468"/>
        <end position="486"/>
    </location>
</feature>
<name>A0A4R1R203_9FIRM</name>
<feature type="transmembrane region" description="Helical" evidence="1">
    <location>
        <begin position="141"/>
        <end position="163"/>
    </location>
</feature>
<proteinExistence type="predicted"/>
<evidence type="ECO:0000313" key="3">
    <source>
        <dbReference type="Proteomes" id="UP000295718"/>
    </source>
</evidence>
<reference evidence="2 3" key="1">
    <citation type="submission" date="2019-03" db="EMBL/GenBank/DDBJ databases">
        <title>Genomic Encyclopedia of Type Strains, Phase IV (KMG-IV): sequencing the most valuable type-strain genomes for metagenomic binning, comparative biology and taxonomic classification.</title>
        <authorList>
            <person name="Goeker M."/>
        </authorList>
    </citation>
    <scope>NUCLEOTIDE SEQUENCE [LARGE SCALE GENOMIC DNA]</scope>
    <source>
        <strain evidence="2 3">DSM 100556</strain>
    </source>
</reference>
<sequence length="514" mass="59108">MKKVVCYGVCYAFFIAFAIGYILNKNINIFSLVCGGIFLTAVGGIAAKLLWRYAPKFTLTHINIKINFKVFIISWICILCAYIPVWLAFYPGIASYDVNIQVKYVMENHFSTHHPILHSILLGGLYKVGCVLEKPGMGIDYYTLIQMIILSAVFAYAVAYLYASGLSKKLCICYAVFYGVFPINSILAVSATKDALFAVLVLLYVMNMLQLQEGELSKKAIAGNIIITVLMLLMRNNALYAWMVSMPVMLLIIKKNRKKFAVLQFCILILFFVFSQGLIALTGAEKSSPVEMLSVPAQQMARVGYYHEEVKESSSLSRFIPEETIEQYNPYLADNIKFYMNSQNVRNNKKGFINEWITLGIEHPKEYIEAFLYNNIGFWYINDLSHTDIYGDKEGFGYLTDARLSYDGNPIGKEHSYFPLLKQIYHNCFVENQYLNIPIIRLFFSPAFWWWLLVFIAVIIYYKGDRNYMLPIVFLIVYYVTLLFGPTCLIRYMYPIIVCIPVLLGMIRKERKEE</sequence>
<protein>
    <recommendedName>
        <fullName evidence="4">Dolichyl-phosphate-mannose-protein mannosyltransferase</fullName>
    </recommendedName>
</protein>
<evidence type="ECO:0000313" key="2">
    <source>
        <dbReference type="EMBL" id="TCL59390.1"/>
    </source>
</evidence>
<feature type="transmembrane region" description="Helical" evidence="1">
    <location>
        <begin position="175"/>
        <end position="205"/>
    </location>
</feature>
<dbReference type="InterPro" id="IPR046062">
    <property type="entry name" value="DUF6020"/>
</dbReference>
<evidence type="ECO:0000256" key="1">
    <source>
        <dbReference type="SAM" id="Phobius"/>
    </source>
</evidence>
<feature type="transmembrane region" description="Helical" evidence="1">
    <location>
        <begin position="260"/>
        <end position="284"/>
    </location>
</feature>
<dbReference type="Proteomes" id="UP000295718">
    <property type="component" value="Unassembled WGS sequence"/>
</dbReference>
<dbReference type="STRING" id="1469948.GCA_000732725_03735"/>
<organism evidence="2 3">
    <name type="scientific">Kineothrix alysoides</name>
    <dbReference type="NCBI Taxonomy" id="1469948"/>
    <lineage>
        <taxon>Bacteria</taxon>
        <taxon>Bacillati</taxon>
        <taxon>Bacillota</taxon>
        <taxon>Clostridia</taxon>
        <taxon>Lachnospirales</taxon>
        <taxon>Lachnospiraceae</taxon>
        <taxon>Kineothrix</taxon>
    </lineage>
</organism>